<dbReference type="InterPro" id="IPR023346">
    <property type="entry name" value="Lysozyme-like_dom_sf"/>
</dbReference>
<dbReference type="GO" id="GO:0042742">
    <property type="term" value="P:defense response to bacterium"/>
    <property type="evidence" value="ECO:0007669"/>
    <property type="project" value="UniProtKB-KW"/>
</dbReference>
<dbReference type="GO" id="GO:0031640">
    <property type="term" value="P:killing of cells of another organism"/>
    <property type="evidence" value="ECO:0007669"/>
    <property type="project" value="UniProtKB-KW"/>
</dbReference>
<keyword evidence="3 4" id="KW-0378">Hydrolase</keyword>
<evidence type="ECO:0000256" key="1">
    <source>
        <dbReference type="ARBA" id="ARBA00022529"/>
    </source>
</evidence>
<dbReference type="GO" id="GO:0003796">
    <property type="term" value="F:lysozyme activity"/>
    <property type="evidence" value="ECO:0007669"/>
    <property type="project" value="UniProtKB-EC"/>
</dbReference>
<dbReference type="SUPFAM" id="SSF53955">
    <property type="entry name" value="Lysozyme-like"/>
    <property type="match status" value="1"/>
</dbReference>
<dbReference type="EC" id="3.2.1.17" evidence="3"/>
<evidence type="ECO:0000313" key="5">
    <source>
        <dbReference type="Proteomes" id="UP000305729"/>
    </source>
</evidence>
<comment type="similarity">
    <text evidence="3">Belongs to the glycosyl hydrolase 24 family.</text>
</comment>
<reference evidence="4 5" key="1">
    <citation type="submission" date="2019-10" db="EMBL/GenBank/DDBJ databases">
        <title>Pseudoalteromonas rubra S4059.</title>
        <authorList>
            <person name="Paulsen S."/>
            <person name="Wang X."/>
        </authorList>
    </citation>
    <scope>NUCLEOTIDE SEQUENCE [LARGE SCALE GENOMIC DNA]</scope>
    <source>
        <strain evidence="4 5">S4059</strain>
    </source>
</reference>
<proteinExistence type="inferred from homology"/>
<name>A0A5S3UTE3_9GAMM</name>
<dbReference type="Pfam" id="PF00959">
    <property type="entry name" value="Phage_lysozyme"/>
    <property type="match status" value="1"/>
</dbReference>
<sequence>MTMNAIEQIKKHECFRDKPYLCTEGWLTIGFGLNLDAGITEEEAEVILFMRVEGIRKRLANAIPWYVNLNVNMAYNLGVTGLMGFAKTLTHIRTGDYIKASEEMLESRWAKQVPNRVQELAIQMQQDGL</sequence>
<gene>
    <name evidence="4" type="ORF">CWC22_007305</name>
</gene>
<keyword evidence="2 3" id="KW-0081">Bacteriolytic enzyme</keyword>
<accession>A0A5S3UTE3</accession>
<organism evidence="4 5">
    <name type="scientific">Pseudoalteromonas rubra</name>
    <dbReference type="NCBI Taxonomy" id="43658"/>
    <lineage>
        <taxon>Bacteria</taxon>
        <taxon>Pseudomonadati</taxon>
        <taxon>Pseudomonadota</taxon>
        <taxon>Gammaproteobacteria</taxon>
        <taxon>Alteromonadales</taxon>
        <taxon>Pseudoalteromonadaceae</taxon>
        <taxon>Pseudoalteromonas</taxon>
    </lineage>
</organism>
<dbReference type="PANTHER" id="PTHR37406:SF1">
    <property type="entry name" value="T4-TYPE LYSOZYME 1-RELATED"/>
    <property type="match status" value="1"/>
</dbReference>
<dbReference type="GO" id="GO:0016998">
    <property type="term" value="P:cell wall macromolecule catabolic process"/>
    <property type="evidence" value="ECO:0007669"/>
    <property type="project" value="InterPro"/>
</dbReference>
<dbReference type="GO" id="GO:0009253">
    <property type="term" value="P:peptidoglycan catabolic process"/>
    <property type="evidence" value="ECO:0007669"/>
    <property type="project" value="InterPro"/>
</dbReference>
<evidence type="ECO:0000313" key="4">
    <source>
        <dbReference type="EMBL" id="QPB82814.1"/>
    </source>
</evidence>
<dbReference type="EMBL" id="CP045429">
    <property type="protein sequence ID" value="QPB82814.1"/>
    <property type="molecule type" value="Genomic_DNA"/>
</dbReference>
<dbReference type="Proteomes" id="UP000305729">
    <property type="component" value="Chromosome 1"/>
</dbReference>
<comment type="catalytic activity">
    <reaction evidence="3">
        <text>Hydrolysis of (1-&gt;4)-beta-linkages between N-acetylmuramic acid and N-acetyl-D-glucosamine residues in a peptidoglycan and between N-acetyl-D-glucosamine residues in chitodextrins.</text>
        <dbReference type="EC" id="3.2.1.17"/>
    </reaction>
</comment>
<dbReference type="AlphaFoldDB" id="A0A5S3UTE3"/>
<evidence type="ECO:0000256" key="3">
    <source>
        <dbReference type="RuleBase" id="RU003788"/>
    </source>
</evidence>
<keyword evidence="1 3" id="KW-0929">Antimicrobial</keyword>
<dbReference type="PANTHER" id="PTHR37406">
    <property type="entry name" value="T4-TYPE LYSOZYME 1-RELATED"/>
    <property type="match status" value="1"/>
</dbReference>
<dbReference type="RefSeq" id="WP_138539048.1">
    <property type="nucleotide sequence ID" value="NZ_CP045429.1"/>
</dbReference>
<protein>
    <recommendedName>
        <fullName evidence="3">Lysozyme</fullName>
        <ecNumber evidence="3">3.2.1.17</ecNumber>
    </recommendedName>
</protein>
<dbReference type="InterPro" id="IPR052619">
    <property type="entry name" value="Phage_lysozyme-like"/>
</dbReference>
<evidence type="ECO:0000256" key="2">
    <source>
        <dbReference type="ARBA" id="ARBA00022638"/>
    </source>
</evidence>
<dbReference type="InterPro" id="IPR002196">
    <property type="entry name" value="Glyco_hydro_24"/>
</dbReference>
<keyword evidence="3" id="KW-0326">Glycosidase</keyword>
<dbReference type="InterPro" id="IPR023347">
    <property type="entry name" value="Lysozyme_dom_sf"/>
</dbReference>
<dbReference type="Gene3D" id="1.10.530.40">
    <property type="match status" value="1"/>
</dbReference>